<dbReference type="GO" id="GO:0044341">
    <property type="term" value="P:sodium-dependent phosphate transport"/>
    <property type="evidence" value="ECO:0007669"/>
    <property type="project" value="InterPro"/>
</dbReference>
<dbReference type="Proteomes" id="UP001178507">
    <property type="component" value="Unassembled WGS sequence"/>
</dbReference>
<feature type="transmembrane region" description="Helical" evidence="8">
    <location>
        <begin position="1485"/>
        <end position="1508"/>
    </location>
</feature>
<feature type="transmembrane region" description="Helical" evidence="8">
    <location>
        <begin position="663"/>
        <end position="686"/>
    </location>
</feature>
<feature type="region of interest" description="Disordered" evidence="7">
    <location>
        <begin position="2199"/>
        <end position="2221"/>
    </location>
</feature>
<reference evidence="9" key="1">
    <citation type="submission" date="2023-08" db="EMBL/GenBank/DDBJ databases">
        <authorList>
            <person name="Chen Y."/>
            <person name="Shah S."/>
            <person name="Dougan E. K."/>
            <person name="Thang M."/>
            <person name="Chan C."/>
        </authorList>
    </citation>
    <scope>NUCLEOTIDE SEQUENCE</scope>
</reference>
<feature type="transmembrane region" description="Helical" evidence="8">
    <location>
        <begin position="457"/>
        <end position="484"/>
    </location>
</feature>
<feature type="transmembrane region" description="Helical" evidence="8">
    <location>
        <begin position="352"/>
        <end position="369"/>
    </location>
</feature>
<feature type="transmembrane region" description="Helical" evidence="8">
    <location>
        <begin position="624"/>
        <end position="643"/>
    </location>
</feature>
<feature type="transmembrane region" description="Helical" evidence="8">
    <location>
        <begin position="912"/>
        <end position="929"/>
    </location>
</feature>
<feature type="transmembrane region" description="Helical" evidence="8">
    <location>
        <begin position="1243"/>
        <end position="1269"/>
    </location>
</feature>
<feature type="transmembrane region" description="Helical" evidence="8">
    <location>
        <begin position="2020"/>
        <end position="2037"/>
    </location>
</feature>
<feature type="transmembrane region" description="Helical" evidence="8">
    <location>
        <begin position="866"/>
        <end position="891"/>
    </location>
</feature>
<evidence type="ECO:0000256" key="3">
    <source>
        <dbReference type="ARBA" id="ARBA00022475"/>
    </source>
</evidence>
<keyword evidence="3" id="KW-1003">Cell membrane</keyword>
<feature type="transmembrane region" description="Helical" evidence="8">
    <location>
        <begin position="2159"/>
        <end position="2178"/>
    </location>
</feature>
<evidence type="ECO:0000256" key="4">
    <source>
        <dbReference type="ARBA" id="ARBA00022692"/>
    </source>
</evidence>
<evidence type="ECO:0000256" key="2">
    <source>
        <dbReference type="ARBA" id="ARBA00005808"/>
    </source>
</evidence>
<dbReference type="Pfam" id="PF02690">
    <property type="entry name" value="Na_Pi_cotrans"/>
    <property type="match status" value="8"/>
</dbReference>
<keyword evidence="6 8" id="KW-0472">Membrane</keyword>
<feature type="transmembrane region" description="Helical" evidence="8">
    <location>
        <begin position="306"/>
        <end position="331"/>
    </location>
</feature>
<comment type="caution">
    <text evidence="9">The sequence shown here is derived from an EMBL/GenBank/DDBJ whole genome shotgun (WGS) entry which is preliminary data.</text>
</comment>
<evidence type="ECO:0000256" key="1">
    <source>
        <dbReference type="ARBA" id="ARBA00004651"/>
    </source>
</evidence>
<evidence type="ECO:0000313" key="9">
    <source>
        <dbReference type="EMBL" id="CAJ1383079.1"/>
    </source>
</evidence>
<comment type="subcellular location">
    <subcellularLocation>
        <location evidence="1">Cell membrane</location>
        <topology evidence="1">Multi-pass membrane protein</topology>
    </subcellularLocation>
</comment>
<dbReference type="InterPro" id="IPR003841">
    <property type="entry name" value="Na/Pi_transpt"/>
</dbReference>
<feature type="transmembrane region" description="Helical" evidence="8">
    <location>
        <begin position="1448"/>
        <end position="1465"/>
    </location>
</feature>
<feature type="transmembrane region" description="Helical" evidence="8">
    <location>
        <begin position="26"/>
        <end position="52"/>
    </location>
</feature>
<feature type="transmembrane region" description="Helical" evidence="8">
    <location>
        <begin position="1199"/>
        <end position="1222"/>
    </location>
</feature>
<feature type="transmembrane region" description="Helical" evidence="8">
    <location>
        <begin position="2057"/>
        <end position="2080"/>
    </location>
</feature>
<feature type="transmembrane region" description="Helical" evidence="8">
    <location>
        <begin position="1160"/>
        <end position="1179"/>
    </location>
</feature>
<feature type="transmembrane region" description="Helical" evidence="8">
    <location>
        <begin position="1686"/>
        <end position="1706"/>
    </location>
</feature>
<feature type="transmembrane region" description="Helical" evidence="8">
    <location>
        <begin position="1051"/>
        <end position="1070"/>
    </location>
</feature>
<name>A0AA36I8R8_9DINO</name>
<feature type="transmembrane region" description="Helical" evidence="8">
    <location>
        <begin position="979"/>
        <end position="997"/>
    </location>
</feature>
<feature type="transmembrane region" description="Helical" evidence="8">
    <location>
        <begin position="147"/>
        <end position="173"/>
    </location>
</feature>
<dbReference type="PANTHER" id="PTHR10010:SF46">
    <property type="entry name" value="SODIUM-DEPENDENT PHOSPHATE TRANSPORT PROTEIN 2B"/>
    <property type="match status" value="1"/>
</dbReference>
<evidence type="ECO:0000256" key="7">
    <source>
        <dbReference type="SAM" id="MobiDB-lite"/>
    </source>
</evidence>
<dbReference type="NCBIfam" id="NF037997">
    <property type="entry name" value="Na_Pi_symport"/>
    <property type="match status" value="7"/>
</dbReference>
<dbReference type="GO" id="GO:0005436">
    <property type="term" value="F:sodium:phosphate symporter activity"/>
    <property type="evidence" value="ECO:0007669"/>
    <property type="project" value="InterPro"/>
</dbReference>
<feature type="transmembrane region" description="Helical" evidence="8">
    <location>
        <begin position="586"/>
        <end position="612"/>
    </location>
</feature>
<feature type="transmembrane region" description="Helical" evidence="8">
    <location>
        <begin position="1818"/>
        <end position="1841"/>
    </location>
</feature>
<dbReference type="PANTHER" id="PTHR10010">
    <property type="entry name" value="SOLUTE CARRIER FAMILY 34 SODIUM PHOSPHATE , MEMBER 2-RELATED"/>
    <property type="match status" value="1"/>
</dbReference>
<feature type="transmembrane region" description="Helical" evidence="8">
    <location>
        <begin position="491"/>
        <end position="510"/>
    </location>
</feature>
<feature type="transmembrane region" description="Helical" evidence="8">
    <location>
        <begin position="1561"/>
        <end position="1580"/>
    </location>
</feature>
<accession>A0AA36I8R8</accession>
<feature type="transmembrane region" description="Helical" evidence="8">
    <location>
        <begin position="1586"/>
        <end position="1606"/>
    </location>
</feature>
<feature type="transmembrane region" description="Helical" evidence="8">
    <location>
        <begin position="1122"/>
        <end position="1148"/>
    </location>
</feature>
<feature type="transmembrane region" description="Helical" evidence="8">
    <location>
        <begin position="1017"/>
        <end position="1044"/>
    </location>
</feature>
<dbReference type="EMBL" id="CAUJNA010000979">
    <property type="protein sequence ID" value="CAJ1383079.1"/>
    <property type="molecule type" value="Genomic_DNA"/>
</dbReference>
<evidence type="ECO:0000256" key="5">
    <source>
        <dbReference type="ARBA" id="ARBA00022989"/>
    </source>
</evidence>
<feature type="transmembrane region" description="Helical" evidence="8">
    <location>
        <begin position="707"/>
        <end position="733"/>
    </location>
</feature>
<keyword evidence="10" id="KW-1185">Reference proteome</keyword>
<feature type="transmembrane region" description="Helical" evidence="8">
    <location>
        <begin position="1515"/>
        <end position="1533"/>
    </location>
</feature>
<dbReference type="GO" id="GO:0005886">
    <property type="term" value="C:plasma membrane"/>
    <property type="evidence" value="ECO:0007669"/>
    <property type="project" value="UniProtKB-SubCell"/>
</dbReference>
<keyword evidence="5 8" id="KW-1133">Transmembrane helix</keyword>
<feature type="transmembrane region" description="Helical" evidence="8">
    <location>
        <begin position="949"/>
        <end position="972"/>
    </location>
</feature>
<proteinExistence type="inferred from homology"/>
<feature type="transmembrane region" description="Helical" evidence="8">
    <location>
        <begin position="64"/>
        <end position="83"/>
    </location>
</feature>
<evidence type="ECO:0000313" key="10">
    <source>
        <dbReference type="Proteomes" id="UP001178507"/>
    </source>
</evidence>
<comment type="similarity">
    <text evidence="2">Belongs to the SLC34A transporter family.</text>
</comment>
<evidence type="ECO:0000256" key="8">
    <source>
        <dbReference type="SAM" id="Phobius"/>
    </source>
</evidence>
<feature type="transmembrane region" description="Helical" evidence="8">
    <location>
        <begin position="419"/>
        <end position="437"/>
    </location>
</feature>
<feature type="transmembrane region" description="Helical" evidence="8">
    <location>
        <begin position="2087"/>
        <end position="2105"/>
    </location>
</feature>
<feature type="transmembrane region" description="Helical" evidence="8">
    <location>
        <begin position="2125"/>
        <end position="2152"/>
    </location>
</feature>
<feature type="transmembrane region" description="Helical" evidence="8">
    <location>
        <begin position="1974"/>
        <end position="1999"/>
    </location>
</feature>
<feature type="transmembrane region" description="Helical" evidence="8">
    <location>
        <begin position="1726"/>
        <end position="1747"/>
    </location>
</feature>
<feature type="transmembrane region" description="Helical" evidence="8">
    <location>
        <begin position="389"/>
        <end position="412"/>
    </location>
</feature>
<organism evidence="9 10">
    <name type="scientific">Effrenium voratum</name>
    <dbReference type="NCBI Taxonomy" id="2562239"/>
    <lineage>
        <taxon>Eukaryota</taxon>
        <taxon>Sar</taxon>
        <taxon>Alveolata</taxon>
        <taxon>Dinophyceae</taxon>
        <taxon>Suessiales</taxon>
        <taxon>Symbiodiniaceae</taxon>
        <taxon>Effrenium</taxon>
    </lineage>
</organism>
<protein>
    <submittedName>
        <fullName evidence="9">Uncharacterized protein</fullName>
    </submittedName>
</protein>
<keyword evidence="4 8" id="KW-0812">Transmembrane</keyword>
<gene>
    <name evidence="9" type="ORF">EVOR1521_LOCUS10289</name>
</gene>
<evidence type="ECO:0000256" key="6">
    <source>
        <dbReference type="ARBA" id="ARBA00023136"/>
    </source>
</evidence>
<feature type="transmembrane region" description="Helical" evidence="8">
    <location>
        <begin position="1402"/>
        <end position="1427"/>
    </location>
</feature>
<sequence length="2221" mass="235797">MTADSKVESKVPQSCAEFALYTTLKILGVLTALYFFLFGLDLMGGSFGALGGKRAAQLFTITDNPIAGLMVGILATVLVQSSSTSTSIVVGLVGAEVLSVRRAIPIIMGANIGTSVTNTIVSMAHVGDRLELERAFSGATVHDMFNMLSVLTLLPIEVIIAAISGEGGLLYWISKGLTDAILGSSASDLTFTSPTKAIVSPLTKAVLSKDKNVVKALSFGAPLEHAIPESFCGSADCGTYYCVSEGMSNAWKKVAEEGYEALQACGAFVNECGSDTCYFDAGNYYTTEIEGARLIGKGFLKDVGDVAGGILGLTIALIVMCVALYVMVRLLHSLVMGQAKRVIKKGTQMNDYLAMLLGVSLTLIVQSSSVTTSALTPLVGIGVLPVAKMLPMTLGANIGTTFTSMFAALAVMKADSIQIALCHLLFNIIGILIWFPAPPMRRVIINAACTLGFYASYWRFVPLIYILVMFLAVPGVTLAISLLYQASVAGGIVLTILALGVVAGLAVWWWRVGCYKVVSQEERELRRAQVEEQVEEPKQMEAQQAQPRDFLTDTLAMTADSKVESKVPQSCAEFALYTTLKIHCQILGVLTALYFFLFGLDLMGGSFGALGGKRAGQLFTITDNPIAGLMVGILATVLVQSSSTSTSIVVGLVGAEVLTVRRAIPIIMGANIGTSVTNTIVSMAHVGDRLELERAFSGATVHDMFNMLSVLTLLPIEIIIAAISGEGGLLYWISKGLTDAILGNDASDLTFPSPTKAIVSPLTKAVLSKDKNVVKALSFGAPLEHAIPASFCGSADCGTYYCVSEGMSKAWKKVAEEGYEALQACGAFANDCGSDACYLDAGNYYTAEIEGARLIGKGFLKDVGDVAGGILGLTIALIVMCVALYVMVRLLHSLVMGQAKRVIMKGTQMNDYLAMLLGVALTLIVQSSSVTTSALTPLVGIGVLPVAKMLPMTLGANIGTTFTSMFAALAVMKADSIQIALCHLLFNIIGILIWFPAPPTRRVIIHAACTLGFYASYWRFVPLIYILVMFLAVPGVTLAISLLYQASVAGGIVVTILALGVVAGLAVWWWRVGCYKVVSQEERELRRAQVEEQVEEPKQMEEPQLSVPQSCAEFALYTTLKILGVLTALYFFLFGLDLMGGSFGALGGKRAGQLFTITDNPIAGLMVGILATVLVQSSSTSTSIVVGLVGAEVLTVRRAIPIIMGANIGTSVTNTIVSMAHVGDRLELERAFSGATVHDMFNMLSVLTLLPIEIIIAAISGEGGLLYWISKGLTDAILGNDASDLTFPSPTKAIVSPLTKAVLSKDKNVVKALSFGAPLEHAIPASFCGSADCGTYYCVSEGMSKAWKKVAEEGYEALQACGAFANDCGSDACYLDAGNYYTTEIEGARLIGKGFLKDVGDVAGGILGLTIALIVMCVALYVMVRLLHSLVMGQAKRVIMKGTQMNDYLAMLLGVALTLIVQSSSVTTSALTPLVGIGVLPVAKMLPMTLGANIGTTFTSMFAALAVMKADSIQIALCHLLFNIIGILIWFPAPPMRRVIIHAACTLGFYASYWRFVPLIYILVMFLAVPGVTLAISLLYQASVAGGIVVTILALGVVAGLAVWWWRVGCYKVVSQEERELRRAQVEEQVEEPKQMEQPQPCTLLFAARHTVAGTPAVNRDFVTDTLAMTADSKVESKVPQSCAEFALYTTLKILGVLTALYFFLFGLDLMGGSFGALGGKRAGQLFTITDNPIAGLMVGILATVLVQSSSTSTSIVVGLVGAEVLTVRRAIPIIMGANIGTSVTNTIVSMAHVGDRLELERAFSGATVHDMFNMLSVLTLLPIEIIIAAISGEGGLLYWISKGLTDAILGNDASDLTFPSPTKAIVSPLTKAVLSKDKNVVKALSFGAPLEHAIPASFCGSADCGTYYCVSEGMSKAWKKVAEEGYEALQACGAFANDCGSDACYLDAGNYYTTEIEGARLIGKGFLKDVGDVAGGILGLTIALIVMCVALYVMVRLLHSLVMGQAKRVIMKGTQMNDYLAMLLGVALTLIVQSSSVTTSALTPLVGIGVLPVAKMLPMTLGANIGTTFTSMFAALAVMKADSIQIALCHLLFNIIGILIWFPAPPMRRVIIHAACTLGFYASYWRFVPLIYILVMFLVVPGVTLAISLLYQASVAGGIVVTILALGVVAGLAVWWWRVGCYKVVSQEERELRRAQVEEQVEEPKQMEQPQLSEPAESAV</sequence>